<dbReference type="GO" id="GO:0016740">
    <property type="term" value="F:transferase activity"/>
    <property type="evidence" value="ECO:0007669"/>
    <property type="project" value="UniProtKB-KW"/>
</dbReference>
<dbReference type="CDD" id="cd04647">
    <property type="entry name" value="LbH_MAT_like"/>
    <property type="match status" value="1"/>
</dbReference>
<accession>A0A285FVI3</accession>
<organism evidence="1 2">
    <name type="scientific">Orenia metallireducens</name>
    <dbReference type="NCBI Taxonomy" id="1413210"/>
    <lineage>
        <taxon>Bacteria</taxon>
        <taxon>Bacillati</taxon>
        <taxon>Bacillota</taxon>
        <taxon>Clostridia</taxon>
        <taxon>Halanaerobiales</taxon>
        <taxon>Halobacteroidaceae</taxon>
        <taxon>Orenia</taxon>
    </lineage>
</organism>
<dbReference type="InterPro" id="IPR001451">
    <property type="entry name" value="Hexapep"/>
</dbReference>
<keyword evidence="1" id="KW-0808">Transferase</keyword>
<dbReference type="Gene3D" id="2.160.10.10">
    <property type="entry name" value="Hexapeptide repeat proteins"/>
    <property type="match status" value="1"/>
</dbReference>
<dbReference type="EMBL" id="OBDZ01000003">
    <property type="protein sequence ID" value="SNY15289.1"/>
    <property type="molecule type" value="Genomic_DNA"/>
</dbReference>
<gene>
    <name evidence="1" type="ORF">SAMN06265827_10310</name>
</gene>
<name>A0A285FVI3_9FIRM</name>
<proteinExistence type="predicted"/>
<dbReference type="PANTHER" id="PTHR23416:SF78">
    <property type="entry name" value="LIPOPOLYSACCHARIDE BIOSYNTHESIS O-ACETYL TRANSFERASE WBBJ-RELATED"/>
    <property type="match status" value="1"/>
</dbReference>
<keyword evidence="2" id="KW-1185">Reference proteome</keyword>
<evidence type="ECO:0000313" key="1">
    <source>
        <dbReference type="EMBL" id="SNY15289.1"/>
    </source>
</evidence>
<dbReference type="Proteomes" id="UP000219573">
    <property type="component" value="Unassembled WGS sequence"/>
</dbReference>
<reference evidence="2" key="1">
    <citation type="submission" date="2017-09" db="EMBL/GenBank/DDBJ databases">
        <authorList>
            <person name="Varghese N."/>
            <person name="Submissions S."/>
        </authorList>
    </citation>
    <scope>NUCLEOTIDE SEQUENCE [LARGE SCALE GENOMIC DNA]</scope>
    <source>
        <strain evidence="2">MSL47</strain>
    </source>
</reference>
<dbReference type="RefSeq" id="WP_097016493.1">
    <property type="nucleotide sequence ID" value="NZ_OBDZ01000003.1"/>
</dbReference>
<dbReference type="InterPro" id="IPR051159">
    <property type="entry name" value="Hexapeptide_acetyltransf"/>
</dbReference>
<evidence type="ECO:0000313" key="2">
    <source>
        <dbReference type="Proteomes" id="UP000219573"/>
    </source>
</evidence>
<sequence>MIILIKLIKKILLNIISFFVRICFICFNFRKHTFIPLNIKVKNTQNISIGNLNRVRNNVFLYSYREGKIVTGDNVILENYTVLESLCGDIIIGDNSSINQFSVLRAWGDIKIGKGVRIGPGVQIMSMNHVFSNPKQYIFRQGLKGQGIQIGNNVWIGGNVCILDGVKIGKNCVIGASSVITKDIPDNSLVVGNPGKVKRKLDFNI</sequence>
<dbReference type="Pfam" id="PF00132">
    <property type="entry name" value="Hexapep"/>
    <property type="match status" value="1"/>
</dbReference>
<dbReference type="SUPFAM" id="SSF51161">
    <property type="entry name" value="Trimeric LpxA-like enzymes"/>
    <property type="match status" value="1"/>
</dbReference>
<dbReference type="InterPro" id="IPR011004">
    <property type="entry name" value="Trimer_LpxA-like_sf"/>
</dbReference>
<protein>
    <submittedName>
        <fullName evidence="1">Acetyltransferase (Isoleucine patch superfamily)</fullName>
    </submittedName>
</protein>
<dbReference type="PANTHER" id="PTHR23416">
    <property type="entry name" value="SIALIC ACID SYNTHASE-RELATED"/>
    <property type="match status" value="1"/>
</dbReference>
<dbReference type="AlphaFoldDB" id="A0A285FVI3"/>